<accession>A4J9H8</accession>
<dbReference type="RefSeq" id="WP_011879519.1">
    <property type="nucleotide sequence ID" value="NC_009253.1"/>
</dbReference>
<dbReference type="STRING" id="349161.Dred_3229"/>
<organism evidence="1 2">
    <name type="scientific">Desulforamulus reducens (strain ATCC BAA-1160 / DSM 100696 / MI-1)</name>
    <name type="common">Desulfotomaculum reducens</name>
    <dbReference type="NCBI Taxonomy" id="349161"/>
    <lineage>
        <taxon>Bacteria</taxon>
        <taxon>Bacillati</taxon>
        <taxon>Bacillota</taxon>
        <taxon>Clostridia</taxon>
        <taxon>Eubacteriales</taxon>
        <taxon>Peptococcaceae</taxon>
        <taxon>Desulforamulus</taxon>
    </lineage>
</organism>
<reference evidence="1 2" key="1">
    <citation type="submission" date="2007-03" db="EMBL/GenBank/DDBJ databases">
        <title>Complete sequence of Desulfotomaculum reducens MI-1.</title>
        <authorList>
            <consortium name="US DOE Joint Genome Institute"/>
            <person name="Copeland A."/>
            <person name="Lucas S."/>
            <person name="Lapidus A."/>
            <person name="Barry K."/>
            <person name="Detter J.C."/>
            <person name="Glavina del Rio T."/>
            <person name="Hammon N."/>
            <person name="Israni S."/>
            <person name="Dalin E."/>
            <person name="Tice H."/>
            <person name="Pitluck S."/>
            <person name="Sims D."/>
            <person name="Brettin T."/>
            <person name="Bruce D."/>
            <person name="Han C."/>
            <person name="Tapia R."/>
            <person name="Schmutz J."/>
            <person name="Larimer F."/>
            <person name="Land M."/>
            <person name="Hauser L."/>
            <person name="Kyrpides N."/>
            <person name="Kim E."/>
            <person name="Tebo B.M."/>
            <person name="Richardson P."/>
        </authorList>
    </citation>
    <scope>NUCLEOTIDE SEQUENCE [LARGE SCALE GENOMIC DNA]</scope>
    <source>
        <strain evidence="1 2">MI-1</strain>
    </source>
</reference>
<dbReference type="Proteomes" id="UP000001556">
    <property type="component" value="Chromosome"/>
</dbReference>
<gene>
    <name evidence="1" type="ordered locus">Dred_3229</name>
</gene>
<proteinExistence type="predicted"/>
<dbReference type="AlphaFoldDB" id="A4J9H8"/>
<evidence type="ECO:0000313" key="2">
    <source>
        <dbReference type="Proteomes" id="UP000001556"/>
    </source>
</evidence>
<sequence>MATTCYGIISLYNAIKNQVEHDCALFIQKMQEEFKTDCIDITKYTLAKWRHELQDKVDQEEFIQNATIIVMWMYTFITLGKGLRKLLSAKL</sequence>
<keyword evidence="2" id="KW-1185">Reference proteome</keyword>
<dbReference type="EMBL" id="CP000612">
    <property type="protein sequence ID" value="ABO51731.1"/>
    <property type="molecule type" value="Genomic_DNA"/>
</dbReference>
<evidence type="ECO:0000313" key="1">
    <source>
        <dbReference type="EMBL" id="ABO51731.1"/>
    </source>
</evidence>
<dbReference type="KEGG" id="drm:Dred_3229"/>
<protein>
    <submittedName>
        <fullName evidence="1">Uncharacterized protein</fullName>
    </submittedName>
</protein>
<dbReference type="HOGENOM" id="CLU_2422167_0_0_9"/>
<name>A4J9H8_DESRM</name>